<dbReference type="RefSeq" id="WP_379808940.1">
    <property type="nucleotide sequence ID" value="NZ_JBHUOL010000022.1"/>
</dbReference>
<sequence length="243" mass="27005">MIYKILPFVLIAIFSFKPLNTADAQQKGVVDTDPELIAANSKASLETKCKTLYSAIDDNNLSLPKFDSFLAAFQGYEVLKLQGKISNEILTIVDFSLSSRMERMWVINMKTQKVILKSLVAHGRNSGTEFATKFSNTNESFQSSLGFYVTGEEYQGKHGTSLRLDGMESGINDNARDRAVVIHGADYVSEKLANAQGYIGRSLGCPAVPYKIHKELIELIKDKSCVFIYHPSRNYVAKSKLVS</sequence>
<proteinExistence type="predicted"/>
<dbReference type="Proteomes" id="UP001597549">
    <property type="component" value="Unassembled WGS sequence"/>
</dbReference>
<reference evidence="2" key="1">
    <citation type="journal article" date="2019" name="Int. J. Syst. Evol. Microbiol.">
        <title>The Global Catalogue of Microorganisms (GCM) 10K type strain sequencing project: providing services to taxonomists for standard genome sequencing and annotation.</title>
        <authorList>
            <consortium name="The Broad Institute Genomics Platform"/>
            <consortium name="The Broad Institute Genome Sequencing Center for Infectious Disease"/>
            <person name="Wu L."/>
            <person name="Ma J."/>
        </authorList>
    </citation>
    <scope>NUCLEOTIDE SEQUENCE [LARGE SCALE GENOMIC DNA]</scope>
    <source>
        <strain evidence="2">KCTC 52644</strain>
    </source>
</reference>
<dbReference type="EMBL" id="JBHUOL010000022">
    <property type="protein sequence ID" value="MFD2909941.1"/>
    <property type="molecule type" value="Genomic_DNA"/>
</dbReference>
<dbReference type="PANTHER" id="PTHR38477:SF1">
    <property type="entry name" value="MUREIN L,D-TRANSPEPTIDASE CATALYTIC DOMAIN FAMILY PROTEIN"/>
    <property type="match status" value="1"/>
</dbReference>
<evidence type="ECO:0000313" key="1">
    <source>
        <dbReference type="EMBL" id="MFD2909941.1"/>
    </source>
</evidence>
<evidence type="ECO:0000313" key="2">
    <source>
        <dbReference type="Proteomes" id="UP001597549"/>
    </source>
</evidence>
<dbReference type="InterPro" id="IPR032676">
    <property type="entry name" value="YkuD_2"/>
</dbReference>
<dbReference type="PANTHER" id="PTHR38477">
    <property type="entry name" value="HYPOTHETICAL EXPORTED PROTEIN"/>
    <property type="match status" value="1"/>
</dbReference>
<protein>
    <submittedName>
        <fullName evidence="1">Murein L,D-transpeptidase catalytic domain family protein</fullName>
    </submittedName>
</protein>
<organism evidence="1 2">
    <name type="scientific">Flavobacterium ardleyense</name>
    <dbReference type="NCBI Taxonomy" id="2038737"/>
    <lineage>
        <taxon>Bacteria</taxon>
        <taxon>Pseudomonadati</taxon>
        <taxon>Bacteroidota</taxon>
        <taxon>Flavobacteriia</taxon>
        <taxon>Flavobacteriales</taxon>
        <taxon>Flavobacteriaceae</taxon>
        <taxon>Flavobacterium</taxon>
    </lineage>
</organism>
<keyword evidence="2" id="KW-1185">Reference proteome</keyword>
<accession>A0ABW5ZBU3</accession>
<name>A0ABW5ZBU3_9FLAO</name>
<comment type="caution">
    <text evidence="1">The sequence shown here is derived from an EMBL/GenBank/DDBJ whole genome shotgun (WGS) entry which is preliminary data.</text>
</comment>
<gene>
    <name evidence="1" type="ORF">ACFSX9_14485</name>
</gene>
<dbReference type="Pfam" id="PF13645">
    <property type="entry name" value="YkuD_2"/>
    <property type="match status" value="1"/>
</dbReference>